<evidence type="ECO:0000259" key="1">
    <source>
        <dbReference type="Pfam" id="PF01902"/>
    </source>
</evidence>
<dbReference type="NCBIfam" id="TIGR00290">
    <property type="entry name" value="MJ0570_dom"/>
    <property type="match status" value="1"/>
</dbReference>
<dbReference type="PIRSF" id="PIRSF039123">
    <property type="entry name" value="Diphthamide_synthase"/>
    <property type="match status" value="1"/>
</dbReference>
<evidence type="ECO:0000313" key="3">
    <source>
        <dbReference type="Proteomes" id="UP000077066"/>
    </source>
</evidence>
<dbReference type="AlphaFoldDB" id="A0A166FDS7"/>
<evidence type="ECO:0000313" key="2">
    <source>
        <dbReference type="EMBL" id="KZX17571.1"/>
    </source>
</evidence>
<name>A0A166FDS7_9EURY</name>
<dbReference type="PATRIC" id="fig|55758.3.peg.65"/>
<dbReference type="NCBIfam" id="TIGR03679">
    <property type="entry name" value="arCOG00187"/>
    <property type="match status" value="1"/>
</dbReference>
<dbReference type="Proteomes" id="UP000077066">
    <property type="component" value="Unassembled WGS sequence"/>
</dbReference>
<dbReference type="NCBIfam" id="TIGR00289">
    <property type="entry name" value="TIGR00289 family protein"/>
    <property type="match status" value="1"/>
</dbReference>
<feature type="domain" description="Diphthamide synthase" evidence="1">
    <location>
        <begin position="1"/>
        <end position="221"/>
    </location>
</feature>
<dbReference type="GO" id="GO:0017183">
    <property type="term" value="P:protein histidyl modification to diphthamide"/>
    <property type="evidence" value="ECO:0007669"/>
    <property type="project" value="TreeGrafter"/>
</dbReference>
<dbReference type="RefSeq" id="WP_066970349.1">
    <property type="nucleotide sequence ID" value="NZ_LWMT01000008.1"/>
</dbReference>
<dbReference type="InterPro" id="IPR014729">
    <property type="entry name" value="Rossmann-like_a/b/a_fold"/>
</dbReference>
<accession>A0A166FDS7</accession>
<dbReference type="Pfam" id="PF01902">
    <property type="entry name" value="Diphthami_syn_2"/>
    <property type="match status" value="1"/>
</dbReference>
<dbReference type="PANTHER" id="PTHR12196">
    <property type="entry name" value="DOMAIN OF UNKNOWN FUNCTION 71 DUF71 -CONTAINING PROTEIN"/>
    <property type="match status" value="1"/>
</dbReference>
<keyword evidence="3" id="KW-1185">Reference proteome</keyword>
<protein>
    <submittedName>
        <fullName evidence="2">ATP-binding region</fullName>
    </submittedName>
</protein>
<dbReference type="EMBL" id="LWMT01000008">
    <property type="protein sequence ID" value="KZX17571.1"/>
    <property type="molecule type" value="Genomic_DNA"/>
</dbReference>
<dbReference type="STRING" id="55758.MBFIL_00560"/>
<dbReference type="CDD" id="cd01994">
    <property type="entry name" value="AANH_PF0828-like"/>
    <property type="match status" value="1"/>
</dbReference>
<sequence length="228" mass="25872">MNVAILFSGGKDSTMALYRAIAKGHDVKYLFTMVSENKESYMFHVPNIHINDLIAEALEIPLLKSKTDGKKEKELDDLENALIQLKDKGIEAIYSGALFSTYQKSRIDALCEKHNLKSIAPLWHVNTKEYMREIVDLGFEVIISGVFAEGLDESWLGRTITKESINELIAIEKKHHINIAFEGGEAETLVIDGPIFKKRIKIVESEKQWDVDNGIYEIKKAILEEKSF</sequence>
<dbReference type="InterPro" id="IPR030662">
    <property type="entry name" value="DPH6/MJ0570"/>
</dbReference>
<dbReference type="SUPFAM" id="SSF52402">
    <property type="entry name" value="Adenine nucleotide alpha hydrolases-like"/>
    <property type="match status" value="1"/>
</dbReference>
<keyword evidence="2" id="KW-0547">Nucleotide-binding</keyword>
<dbReference type="InterPro" id="IPR005237">
    <property type="entry name" value="MJ0570"/>
</dbReference>
<reference evidence="2 3" key="1">
    <citation type="submission" date="2016-04" db="EMBL/GenBank/DDBJ databases">
        <title>Genome sequence of Methanobrevibacter filiformis DSM 11501.</title>
        <authorList>
            <person name="Poehlein A."/>
            <person name="Seedorf H."/>
            <person name="Daniel R."/>
        </authorList>
    </citation>
    <scope>NUCLEOTIDE SEQUENCE [LARGE SCALE GENOMIC DNA]</scope>
    <source>
        <strain evidence="2 3">DSM 11501</strain>
    </source>
</reference>
<dbReference type="InterPro" id="IPR002761">
    <property type="entry name" value="Diphthami_syn_dom"/>
</dbReference>
<comment type="caution">
    <text evidence="2">The sequence shown here is derived from an EMBL/GenBank/DDBJ whole genome shotgun (WGS) entry which is preliminary data.</text>
</comment>
<dbReference type="OrthoDB" id="372052at2157"/>
<dbReference type="GO" id="GO:0017178">
    <property type="term" value="F:diphthine-ammonia ligase activity"/>
    <property type="evidence" value="ECO:0007669"/>
    <property type="project" value="TreeGrafter"/>
</dbReference>
<dbReference type="GO" id="GO:0005524">
    <property type="term" value="F:ATP binding"/>
    <property type="evidence" value="ECO:0007669"/>
    <property type="project" value="UniProtKB-KW"/>
</dbReference>
<dbReference type="Gene3D" id="3.40.50.620">
    <property type="entry name" value="HUPs"/>
    <property type="match status" value="1"/>
</dbReference>
<dbReference type="Gene3D" id="3.90.1490.10">
    <property type="entry name" value="putative n-type atp pyrophosphatase, domain 2"/>
    <property type="match status" value="1"/>
</dbReference>
<dbReference type="PANTHER" id="PTHR12196:SF2">
    <property type="entry name" value="DIPHTHINE--AMMONIA LIGASE"/>
    <property type="match status" value="1"/>
</dbReference>
<organism evidence="2 3">
    <name type="scientific">Methanobrevibacter filiformis</name>
    <dbReference type="NCBI Taxonomy" id="55758"/>
    <lineage>
        <taxon>Archaea</taxon>
        <taxon>Methanobacteriati</taxon>
        <taxon>Methanobacteriota</taxon>
        <taxon>Methanomada group</taxon>
        <taxon>Methanobacteria</taxon>
        <taxon>Methanobacteriales</taxon>
        <taxon>Methanobacteriaceae</taxon>
        <taxon>Methanobrevibacter</taxon>
    </lineage>
</organism>
<keyword evidence="2" id="KW-0067">ATP-binding</keyword>
<proteinExistence type="predicted"/>
<gene>
    <name evidence="2" type="ORF">MBFIL_00560</name>
</gene>
<dbReference type="InterPro" id="IPR022427">
    <property type="entry name" value="MJ0570_ATP-bd"/>
</dbReference>